<gene>
    <name evidence="2" type="ORF">DCP95_14785</name>
</gene>
<organism evidence="2 3">
    <name type="scientific">Microbacterium ginsengisoli</name>
    <dbReference type="NCBI Taxonomy" id="400772"/>
    <lineage>
        <taxon>Bacteria</taxon>
        <taxon>Bacillati</taxon>
        <taxon>Actinomycetota</taxon>
        <taxon>Actinomycetes</taxon>
        <taxon>Micrococcales</taxon>
        <taxon>Microbacteriaceae</taxon>
        <taxon>Microbacterium</taxon>
    </lineage>
</organism>
<dbReference type="Proteomes" id="UP000257479">
    <property type="component" value="Unassembled WGS sequence"/>
</dbReference>
<comment type="caution">
    <text evidence="2">The sequence shown here is derived from an EMBL/GenBank/DDBJ whole genome shotgun (WGS) entry which is preliminary data.</text>
</comment>
<dbReference type="EMBL" id="DMNG01000260">
    <property type="protein sequence ID" value="HAN25814.1"/>
    <property type="molecule type" value="Genomic_DNA"/>
</dbReference>
<name>A0A3C1KHG9_9MICO</name>
<dbReference type="InterPro" id="IPR025109">
    <property type="entry name" value="DUF4031"/>
</dbReference>
<protein>
    <submittedName>
        <fullName evidence="2">DUF4031 domain-containing protein</fullName>
    </submittedName>
</protein>
<feature type="domain" description="DUF4031" evidence="1">
    <location>
        <begin position="3"/>
        <end position="89"/>
    </location>
</feature>
<proteinExistence type="predicted"/>
<reference evidence="2 3" key="1">
    <citation type="journal article" date="2018" name="Nat. Biotechnol.">
        <title>A standardized bacterial taxonomy based on genome phylogeny substantially revises the tree of life.</title>
        <authorList>
            <person name="Parks D.H."/>
            <person name="Chuvochina M."/>
            <person name="Waite D.W."/>
            <person name="Rinke C."/>
            <person name="Skarshewski A."/>
            <person name="Chaumeil P.A."/>
            <person name="Hugenholtz P."/>
        </authorList>
    </citation>
    <scope>NUCLEOTIDE SEQUENCE [LARGE SCALE GENOMIC DNA]</scope>
    <source>
        <strain evidence="2">UBA9152</strain>
    </source>
</reference>
<dbReference type="AlphaFoldDB" id="A0A3C1KHG9"/>
<evidence type="ECO:0000313" key="3">
    <source>
        <dbReference type="Proteomes" id="UP000257479"/>
    </source>
</evidence>
<sequence length="109" mass="12202">MTVYVDNFMVRADVPHGGRVVRGRWCHMTADTRAELDAMADRIGLRRQWIQHPGTWKEHYDVTLTKRAAAVRAGAVEIDLSQAVELYRRKRAGVDGAPPSADAPAETIF</sequence>
<evidence type="ECO:0000259" key="1">
    <source>
        <dbReference type="Pfam" id="PF13223"/>
    </source>
</evidence>
<accession>A0A3C1KHG9</accession>
<dbReference type="Pfam" id="PF13223">
    <property type="entry name" value="DUF4031"/>
    <property type="match status" value="1"/>
</dbReference>
<evidence type="ECO:0000313" key="2">
    <source>
        <dbReference type="EMBL" id="HAN25814.1"/>
    </source>
</evidence>